<dbReference type="eggNOG" id="COG2846">
    <property type="taxonomic scope" value="Bacteria"/>
</dbReference>
<dbReference type="EMBL" id="CP007453">
    <property type="protein sequence ID" value="AHM57867.1"/>
    <property type="molecule type" value="Genomic_DNA"/>
</dbReference>
<reference evidence="1 2" key="1">
    <citation type="journal article" date="2014" name="Genome Announc.">
        <title>Complete Genome Sequence of Amino Acid-Utilizing Eubacterium acidaminophilum al-2 (DSM 3953).</title>
        <authorList>
            <person name="Poehlein A."/>
            <person name="Andreesen J.R."/>
            <person name="Daniel R."/>
        </authorList>
    </citation>
    <scope>NUCLEOTIDE SEQUENCE [LARGE SCALE GENOMIC DNA]</scope>
    <source>
        <strain evidence="1 2">DSM 3953</strain>
        <plasmid evidence="2">Plasmid EAL2_808p</plasmid>
    </source>
</reference>
<protein>
    <recommendedName>
        <fullName evidence="3">DUF1858 domain-containing protein</fullName>
    </recommendedName>
</protein>
<dbReference type="RefSeq" id="WP_158408941.1">
    <property type="nucleotide sequence ID" value="NZ_CP007453.1"/>
</dbReference>
<gene>
    <name evidence="1" type="ORF">EAL2_808p03630</name>
</gene>
<dbReference type="OrthoDB" id="15017at2"/>
<accession>W8TNY7</accession>
<evidence type="ECO:0008006" key="3">
    <source>
        <dbReference type="Google" id="ProtNLM"/>
    </source>
</evidence>
<dbReference type="PATRIC" id="fig|1286171.3.peg.2538"/>
<sequence length="66" mass="7715">MILLDIVERYPETEAIFREYDSMLGTCIMCSFLFQSIEDIEKERSVSLDELYNRLNDAACGRTVEK</sequence>
<evidence type="ECO:0000313" key="2">
    <source>
        <dbReference type="Proteomes" id="UP000019591"/>
    </source>
</evidence>
<name>W8TNY7_PEPAC</name>
<dbReference type="HOGENOM" id="CLU_180540_2_0_9"/>
<organism evidence="1 2">
    <name type="scientific">Peptoclostridium acidaminophilum DSM 3953</name>
    <dbReference type="NCBI Taxonomy" id="1286171"/>
    <lineage>
        <taxon>Bacteria</taxon>
        <taxon>Bacillati</taxon>
        <taxon>Bacillota</taxon>
        <taxon>Clostridia</taxon>
        <taxon>Peptostreptococcales</taxon>
        <taxon>Peptoclostridiaceae</taxon>
        <taxon>Peptoclostridium</taxon>
    </lineage>
</organism>
<keyword evidence="2" id="KW-1185">Reference proteome</keyword>
<dbReference type="Gene3D" id="1.10.3910.10">
    <property type="entry name" value="SP0561-like"/>
    <property type="match status" value="1"/>
</dbReference>
<dbReference type="InterPro" id="IPR038062">
    <property type="entry name" value="ScdA-like_N_sf"/>
</dbReference>
<proteinExistence type="predicted"/>
<dbReference type="SUPFAM" id="SSF140683">
    <property type="entry name" value="SP0561-like"/>
    <property type="match status" value="1"/>
</dbReference>
<geneLocation type="plasmid" evidence="1 2">
    <name>EAL2_808p</name>
</geneLocation>
<keyword evidence="1" id="KW-0614">Plasmid</keyword>
<dbReference type="KEGG" id="eac:EAL2_808p03630"/>
<dbReference type="AlphaFoldDB" id="W8TNY7"/>
<evidence type="ECO:0000313" key="1">
    <source>
        <dbReference type="EMBL" id="AHM57867.1"/>
    </source>
</evidence>
<dbReference type="Proteomes" id="UP000019591">
    <property type="component" value="Plasmid EAL2_808p"/>
</dbReference>